<evidence type="ECO:0000313" key="3">
    <source>
        <dbReference type="Proteomes" id="UP000318626"/>
    </source>
</evidence>
<evidence type="ECO:0000313" key="2">
    <source>
        <dbReference type="EMBL" id="QDU78261.1"/>
    </source>
</evidence>
<dbReference type="EMBL" id="CP036289">
    <property type="protein sequence ID" value="QDU78261.1"/>
    <property type="molecule type" value="Genomic_DNA"/>
</dbReference>
<organism evidence="2 3">
    <name type="scientific">Bremerella volcania</name>
    <dbReference type="NCBI Taxonomy" id="2527984"/>
    <lineage>
        <taxon>Bacteria</taxon>
        <taxon>Pseudomonadati</taxon>
        <taxon>Planctomycetota</taxon>
        <taxon>Planctomycetia</taxon>
        <taxon>Pirellulales</taxon>
        <taxon>Pirellulaceae</taxon>
        <taxon>Bremerella</taxon>
    </lineage>
</organism>
<evidence type="ECO:0000256" key="1">
    <source>
        <dbReference type="SAM" id="SignalP"/>
    </source>
</evidence>
<protein>
    <recommendedName>
        <fullName evidence="4">Carboxypeptidase regulatory-like domain-containing protein</fullName>
    </recommendedName>
</protein>
<keyword evidence="3" id="KW-1185">Reference proteome</keyword>
<feature type="chain" id="PRO_5022144008" description="Carboxypeptidase regulatory-like domain-containing protein" evidence="1">
    <location>
        <begin position="21"/>
        <end position="144"/>
    </location>
</feature>
<evidence type="ECO:0008006" key="4">
    <source>
        <dbReference type="Google" id="ProtNLM"/>
    </source>
</evidence>
<dbReference type="InterPro" id="IPR008969">
    <property type="entry name" value="CarboxyPept-like_regulatory"/>
</dbReference>
<dbReference type="RefSeq" id="WP_144977942.1">
    <property type="nucleotide sequence ID" value="NZ_CP036289.1"/>
</dbReference>
<dbReference type="SUPFAM" id="SSF49464">
    <property type="entry name" value="Carboxypeptidase regulatory domain-like"/>
    <property type="match status" value="1"/>
</dbReference>
<dbReference type="AlphaFoldDB" id="A0A518CGB0"/>
<proteinExistence type="predicted"/>
<sequence length="144" mass="15345" precursor="true">MLRLSVYRQPIGFLMLVALATTCVGCFQSKPADQPDLGEVSGKVTLDGSPLADATVSFQSVELGRMASGKTDAQGHYELILLNDIKGAVVGENKVLITTAQPGDDAVPGSAKPETLPKKYNDKSELTAEVKEGTNEFNFDLQSK</sequence>
<reference evidence="3" key="1">
    <citation type="submission" date="2019-02" db="EMBL/GenBank/DDBJ databases">
        <title>Deep-cultivation of Planctomycetes and their phenomic and genomic characterization uncovers novel biology.</title>
        <authorList>
            <person name="Wiegand S."/>
            <person name="Jogler M."/>
            <person name="Boedeker C."/>
            <person name="Pinto D."/>
            <person name="Vollmers J."/>
            <person name="Rivas-Marin E."/>
            <person name="Kohn T."/>
            <person name="Peeters S.H."/>
            <person name="Heuer A."/>
            <person name="Rast P."/>
            <person name="Oberbeckmann S."/>
            <person name="Bunk B."/>
            <person name="Jeske O."/>
            <person name="Meyerdierks A."/>
            <person name="Storesund J.E."/>
            <person name="Kallscheuer N."/>
            <person name="Luecker S."/>
            <person name="Lage O.M."/>
            <person name="Pohl T."/>
            <person name="Merkel B.J."/>
            <person name="Hornburger P."/>
            <person name="Mueller R.-W."/>
            <person name="Bruemmer F."/>
            <person name="Labrenz M."/>
            <person name="Spormann A.M."/>
            <person name="Op den Camp H."/>
            <person name="Overmann J."/>
            <person name="Amann R."/>
            <person name="Jetten M.S.M."/>
            <person name="Mascher T."/>
            <person name="Medema M.H."/>
            <person name="Devos D.P."/>
            <person name="Kaster A.-K."/>
            <person name="Ovreas L."/>
            <person name="Rohde M."/>
            <person name="Galperin M.Y."/>
            <person name="Jogler C."/>
        </authorList>
    </citation>
    <scope>NUCLEOTIDE SEQUENCE [LARGE SCALE GENOMIC DNA]</scope>
    <source>
        <strain evidence="3">Pan97</strain>
    </source>
</reference>
<dbReference type="OrthoDB" id="286727at2"/>
<dbReference type="Proteomes" id="UP000318626">
    <property type="component" value="Chromosome"/>
</dbReference>
<feature type="signal peptide" evidence="1">
    <location>
        <begin position="1"/>
        <end position="20"/>
    </location>
</feature>
<dbReference type="KEGG" id="bvo:Pan97_53460"/>
<name>A0A518CGB0_9BACT</name>
<gene>
    <name evidence="2" type="ORF">Pan97_53460</name>
</gene>
<accession>A0A518CGB0</accession>
<keyword evidence="1" id="KW-0732">Signal</keyword>